<reference evidence="2 3" key="1">
    <citation type="submission" date="2015-03" db="EMBL/GenBank/DDBJ databases">
        <authorList>
            <person name="Murphy D."/>
        </authorList>
    </citation>
    <scope>NUCLEOTIDE SEQUENCE [LARGE SCALE GENOMIC DNA]</scope>
    <source>
        <strain evidence="2 3">D16</strain>
    </source>
</reference>
<dbReference type="Gene3D" id="3.10.450.50">
    <property type="match status" value="1"/>
</dbReference>
<dbReference type="Proteomes" id="UP000182227">
    <property type="component" value="Unassembled WGS sequence"/>
</dbReference>
<dbReference type="Pfam" id="PF13577">
    <property type="entry name" value="SnoaL_4"/>
    <property type="match status" value="1"/>
</dbReference>
<dbReference type="SUPFAM" id="SSF54427">
    <property type="entry name" value="NTF2-like"/>
    <property type="match status" value="1"/>
</dbReference>
<organism evidence="2 3">
    <name type="scientific">Mycolicibacterium conceptionense</name>
    <dbReference type="NCBI Taxonomy" id="451644"/>
    <lineage>
        <taxon>Bacteria</taxon>
        <taxon>Bacillati</taxon>
        <taxon>Actinomycetota</taxon>
        <taxon>Actinomycetes</taxon>
        <taxon>Mycobacteriales</taxon>
        <taxon>Mycobacteriaceae</taxon>
        <taxon>Mycolicibacterium</taxon>
    </lineage>
</organism>
<name>A0A0U1D8D4_9MYCO</name>
<dbReference type="InterPro" id="IPR037401">
    <property type="entry name" value="SnoaL-like"/>
</dbReference>
<dbReference type="AlphaFoldDB" id="A0A0U1D8D4"/>
<dbReference type="InterPro" id="IPR032710">
    <property type="entry name" value="NTF2-like_dom_sf"/>
</dbReference>
<protein>
    <submittedName>
        <fullName evidence="2">SnoaL-like domain protein</fullName>
    </submittedName>
</protein>
<dbReference type="EMBL" id="CTEF01000001">
    <property type="protein sequence ID" value="CQD10144.1"/>
    <property type="molecule type" value="Genomic_DNA"/>
</dbReference>
<evidence type="ECO:0000313" key="2">
    <source>
        <dbReference type="EMBL" id="CQD10144.1"/>
    </source>
</evidence>
<dbReference type="CDD" id="cd00531">
    <property type="entry name" value="NTF2_like"/>
    <property type="match status" value="1"/>
</dbReference>
<proteinExistence type="predicted"/>
<evidence type="ECO:0000259" key="1">
    <source>
        <dbReference type="Pfam" id="PF13577"/>
    </source>
</evidence>
<accession>A0A0U1D8D4</accession>
<gene>
    <name evidence="2" type="ORF">BN970_01985</name>
</gene>
<sequence>MSGDKNAGMEPADLRVLRDERDIERALNLFARAMDDRDWATMAQILADDVEGDFGTGRLVGTTAIVDMIRGFLDSCGPTQHLLGNIVIDVEGDTATSRAYIRDVHLNSAADPSTRFYTLGDYHDTWRRDGDGQWRITERIKANRAYVGPLEIFGS</sequence>
<feature type="domain" description="SnoaL-like" evidence="1">
    <location>
        <begin position="16"/>
        <end position="139"/>
    </location>
</feature>
<evidence type="ECO:0000313" key="3">
    <source>
        <dbReference type="Proteomes" id="UP000182227"/>
    </source>
</evidence>